<dbReference type="InterPro" id="IPR009057">
    <property type="entry name" value="Homeodomain-like_sf"/>
</dbReference>
<dbReference type="InterPro" id="IPR018060">
    <property type="entry name" value="HTH_AraC"/>
</dbReference>
<dbReference type="InterPro" id="IPR037923">
    <property type="entry name" value="HTH-like"/>
</dbReference>
<feature type="domain" description="HTH araC/xylS-type" evidence="4">
    <location>
        <begin position="247"/>
        <end position="344"/>
    </location>
</feature>
<proteinExistence type="predicted"/>
<name>A0ABX1XWY9_9BACL</name>
<accession>A0ABX1XWY9</accession>
<dbReference type="EMBL" id="WHOA01000115">
    <property type="protein sequence ID" value="NOU73068.1"/>
    <property type="molecule type" value="Genomic_DNA"/>
</dbReference>
<gene>
    <name evidence="5" type="ORF">GC098_16855</name>
</gene>
<dbReference type="Pfam" id="PF02311">
    <property type="entry name" value="AraC_binding"/>
    <property type="match status" value="1"/>
</dbReference>
<dbReference type="Proteomes" id="UP000616779">
    <property type="component" value="Unassembled WGS sequence"/>
</dbReference>
<evidence type="ECO:0000256" key="1">
    <source>
        <dbReference type="ARBA" id="ARBA00023015"/>
    </source>
</evidence>
<dbReference type="Pfam" id="PF12833">
    <property type="entry name" value="HTH_18"/>
    <property type="match status" value="1"/>
</dbReference>
<keyword evidence="3" id="KW-0804">Transcription</keyword>
<keyword evidence="6" id="KW-1185">Reference proteome</keyword>
<dbReference type="InterPro" id="IPR018062">
    <property type="entry name" value="HTH_AraC-typ_CS"/>
</dbReference>
<dbReference type="SMART" id="SM00342">
    <property type="entry name" value="HTH_ARAC"/>
    <property type="match status" value="1"/>
</dbReference>
<dbReference type="SUPFAM" id="SSF51215">
    <property type="entry name" value="Regulatory protein AraC"/>
    <property type="match status" value="1"/>
</dbReference>
<dbReference type="InterPro" id="IPR003313">
    <property type="entry name" value="AraC-bd"/>
</dbReference>
<dbReference type="InterPro" id="IPR014710">
    <property type="entry name" value="RmlC-like_jellyroll"/>
</dbReference>
<sequence length="344" mass="40010">MFQPNLIACLQHYFPLLSSITLLSSRLLLYQVYFKFQAICLRLLGYILRLLNFYFILNVWQPERNTPMTNSRYYEILEADLLAHYSNSSFVPMKDFHFHDSYEIFLFLNGEINLFIDQFCYPLQRGNLIVINNHELHKIHNLTSKPYERITVHFKPRIVLPFCSSETNLLSCFQNRKPGLNNIIQLSEPQIEAYKSLASNLSEVLHQKTYGSDVLSFSYLTQILVFTNDVFRRTNFAVPSITSTLIQSVMHYIDNHLLHELTLDQIAKALSVDKFHLSRTFKLQTGGTIYRYILLKRVAQAKQLLSTGHSVSETCHLSGFNDYANFIRTFKNITGISPGHYGKR</sequence>
<protein>
    <submittedName>
        <fullName evidence="5">Helix-turn-helix domain-containing protein</fullName>
    </submittedName>
</protein>
<evidence type="ECO:0000256" key="2">
    <source>
        <dbReference type="ARBA" id="ARBA00023125"/>
    </source>
</evidence>
<comment type="caution">
    <text evidence="5">The sequence shown here is derived from an EMBL/GenBank/DDBJ whole genome shotgun (WGS) entry which is preliminary data.</text>
</comment>
<dbReference type="PANTHER" id="PTHR43280:SF34">
    <property type="entry name" value="ARAC-FAMILY TRANSCRIPTIONAL REGULATOR"/>
    <property type="match status" value="1"/>
</dbReference>
<dbReference type="PROSITE" id="PS00041">
    <property type="entry name" value="HTH_ARAC_FAMILY_1"/>
    <property type="match status" value="1"/>
</dbReference>
<dbReference type="Gene3D" id="1.10.10.60">
    <property type="entry name" value="Homeodomain-like"/>
    <property type="match status" value="2"/>
</dbReference>
<evidence type="ECO:0000313" key="6">
    <source>
        <dbReference type="Proteomes" id="UP000616779"/>
    </source>
</evidence>
<dbReference type="PROSITE" id="PS01124">
    <property type="entry name" value="HTH_ARAC_FAMILY_2"/>
    <property type="match status" value="1"/>
</dbReference>
<keyword evidence="1" id="KW-0805">Transcription regulation</keyword>
<keyword evidence="2" id="KW-0238">DNA-binding</keyword>
<organism evidence="5 6">
    <name type="scientific">Paenibacillus phytorum</name>
    <dbReference type="NCBI Taxonomy" id="2654977"/>
    <lineage>
        <taxon>Bacteria</taxon>
        <taxon>Bacillati</taxon>
        <taxon>Bacillota</taxon>
        <taxon>Bacilli</taxon>
        <taxon>Bacillales</taxon>
        <taxon>Paenibacillaceae</taxon>
        <taxon>Paenibacillus</taxon>
    </lineage>
</organism>
<reference evidence="5 6" key="1">
    <citation type="submission" date="2019-10" db="EMBL/GenBank/DDBJ databases">
        <title>Description of Paenibacillus terrestris sp. nov.</title>
        <authorList>
            <person name="Carlier A."/>
            <person name="Qi S."/>
        </authorList>
    </citation>
    <scope>NUCLEOTIDE SEQUENCE [LARGE SCALE GENOMIC DNA]</scope>
    <source>
        <strain evidence="5 6">LMG 31458</strain>
    </source>
</reference>
<evidence type="ECO:0000256" key="3">
    <source>
        <dbReference type="ARBA" id="ARBA00023163"/>
    </source>
</evidence>
<dbReference type="PANTHER" id="PTHR43280">
    <property type="entry name" value="ARAC-FAMILY TRANSCRIPTIONAL REGULATOR"/>
    <property type="match status" value="1"/>
</dbReference>
<evidence type="ECO:0000313" key="5">
    <source>
        <dbReference type="EMBL" id="NOU73068.1"/>
    </source>
</evidence>
<evidence type="ECO:0000259" key="4">
    <source>
        <dbReference type="PROSITE" id="PS01124"/>
    </source>
</evidence>
<dbReference type="SUPFAM" id="SSF46689">
    <property type="entry name" value="Homeodomain-like"/>
    <property type="match status" value="2"/>
</dbReference>
<dbReference type="Gene3D" id="2.60.120.10">
    <property type="entry name" value="Jelly Rolls"/>
    <property type="match status" value="1"/>
</dbReference>